<protein>
    <recommendedName>
        <fullName evidence="3">RNA helicase</fullName>
        <ecNumber evidence="3">3.6.4.13</ecNumber>
    </recommendedName>
</protein>
<keyword evidence="4" id="KW-0963">Cytoplasm</keyword>
<dbReference type="Proteomes" id="UP000008792">
    <property type="component" value="Unassembled WGS sequence"/>
</dbReference>
<reference evidence="14 15" key="1">
    <citation type="journal article" date="2007" name="Nature">
        <title>Evolution of genes and genomes on the Drosophila phylogeny.</title>
        <authorList>
            <consortium name="Drosophila 12 Genomes Consortium"/>
            <person name="Clark A.G."/>
            <person name="Eisen M.B."/>
            <person name="Smith D.R."/>
            <person name="Bergman C.M."/>
            <person name="Oliver B."/>
            <person name="Markow T.A."/>
            <person name="Kaufman T.C."/>
            <person name="Kellis M."/>
            <person name="Gelbart W."/>
            <person name="Iyer V.N."/>
            <person name="Pollard D.A."/>
            <person name="Sackton T.B."/>
            <person name="Larracuente A.M."/>
            <person name="Singh N.D."/>
            <person name="Abad J.P."/>
            <person name="Abt D.N."/>
            <person name="Adryan B."/>
            <person name="Aguade M."/>
            <person name="Akashi H."/>
            <person name="Anderson W.W."/>
            <person name="Aquadro C.F."/>
            <person name="Ardell D.H."/>
            <person name="Arguello R."/>
            <person name="Artieri C.G."/>
            <person name="Barbash D.A."/>
            <person name="Barker D."/>
            <person name="Barsanti P."/>
            <person name="Batterham P."/>
            <person name="Batzoglou S."/>
            <person name="Begun D."/>
            <person name="Bhutkar A."/>
            <person name="Blanco E."/>
            <person name="Bosak S.A."/>
            <person name="Bradley R.K."/>
            <person name="Brand A.D."/>
            <person name="Brent M.R."/>
            <person name="Brooks A.N."/>
            <person name="Brown R.H."/>
            <person name="Butlin R.K."/>
            <person name="Caggese C."/>
            <person name="Calvi B.R."/>
            <person name="Bernardo de Carvalho A."/>
            <person name="Caspi A."/>
            <person name="Castrezana S."/>
            <person name="Celniker S.E."/>
            <person name="Chang J.L."/>
            <person name="Chapple C."/>
            <person name="Chatterji S."/>
            <person name="Chinwalla A."/>
            <person name="Civetta A."/>
            <person name="Clifton S.W."/>
            <person name="Comeron J.M."/>
            <person name="Costello J.C."/>
            <person name="Coyne J.A."/>
            <person name="Daub J."/>
            <person name="David R.G."/>
            <person name="Delcher A.L."/>
            <person name="Delehaunty K."/>
            <person name="Do C.B."/>
            <person name="Ebling H."/>
            <person name="Edwards K."/>
            <person name="Eickbush T."/>
            <person name="Evans J.D."/>
            <person name="Filipski A."/>
            <person name="Findeiss S."/>
            <person name="Freyhult E."/>
            <person name="Fulton L."/>
            <person name="Fulton R."/>
            <person name="Garcia A.C."/>
            <person name="Gardiner A."/>
            <person name="Garfield D.A."/>
            <person name="Garvin B.E."/>
            <person name="Gibson G."/>
            <person name="Gilbert D."/>
            <person name="Gnerre S."/>
            <person name="Godfrey J."/>
            <person name="Good R."/>
            <person name="Gotea V."/>
            <person name="Gravely B."/>
            <person name="Greenberg A.J."/>
            <person name="Griffiths-Jones S."/>
            <person name="Gross S."/>
            <person name="Guigo R."/>
            <person name="Gustafson E.A."/>
            <person name="Haerty W."/>
            <person name="Hahn M.W."/>
            <person name="Halligan D.L."/>
            <person name="Halpern A.L."/>
            <person name="Halter G.M."/>
            <person name="Han M.V."/>
            <person name="Heger A."/>
            <person name="Hillier L."/>
            <person name="Hinrichs A.S."/>
            <person name="Holmes I."/>
            <person name="Hoskins R.A."/>
            <person name="Hubisz M.J."/>
            <person name="Hultmark D."/>
            <person name="Huntley M.A."/>
            <person name="Jaffe D.B."/>
            <person name="Jagadeeshan S."/>
            <person name="Jeck W.R."/>
            <person name="Johnson J."/>
            <person name="Jones C.D."/>
            <person name="Jordan W.C."/>
            <person name="Karpen G.H."/>
            <person name="Kataoka E."/>
            <person name="Keightley P.D."/>
            <person name="Kheradpour P."/>
            <person name="Kirkness E.F."/>
            <person name="Koerich L.B."/>
            <person name="Kristiansen K."/>
            <person name="Kudrna D."/>
            <person name="Kulathinal R.J."/>
            <person name="Kumar S."/>
            <person name="Kwok R."/>
            <person name="Lander E."/>
            <person name="Langley C.H."/>
            <person name="Lapoint R."/>
            <person name="Lazzaro B.P."/>
            <person name="Lee S.J."/>
            <person name="Levesque L."/>
            <person name="Li R."/>
            <person name="Lin C.F."/>
            <person name="Lin M.F."/>
            <person name="Lindblad-Toh K."/>
            <person name="Llopart A."/>
            <person name="Long M."/>
            <person name="Low L."/>
            <person name="Lozovsky E."/>
            <person name="Lu J."/>
            <person name="Luo M."/>
            <person name="Machado C.A."/>
            <person name="Makalowski W."/>
            <person name="Marzo M."/>
            <person name="Matsuda M."/>
            <person name="Matzkin L."/>
            <person name="McAllister B."/>
            <person name="McBride C.S."/>
            <person name="McKernan B."/>
            <person name="McKernan K."/>
            <person name="Mendez-Lago M."/>
            <person name="Minx P."/>
            <person name="Mollenhauer M.U."/>
            <person name="Montooth K."/>
            <person name="Mount S.M."/>
            <person name="Mu X."/>
            <person name="Myers E."/>
            <person name="Negre B."/>
            <person name="Newfeld S."/>
            <person name="Nielsen R."/>
            <person name="Noor M.A."/>
            <person name="O'Grady P."/>
            <person name="Pachter L."/>
            <person name="Papaceit M."/>
            <person name="Parisi M.J."/>
            <person name="Parisi M."/>
            <person name="Parts L."/>
            <person name="Pedersen J.S."/>
            <person name="Pesole G."/>
            <person name="Phillippy A.M."/>
            <person name="Ponting C.P."/>
            <person name="Pop M."/>
            <person name="Porcelli D."/>
            <person name="Powell J.R."/>
            <person name="Prohaska S."/>
            <person name="Pruitt K."/>
            <person name="Puig M."/>
            <person name="Quesneville H."/>
            <person name="Ram K.R."/>
            <person name="Rand D."/>
            <person name="Rasmussen M.D."/>
            <person name="Reed L.K."/>
            <person name="Reenan R."/>
            <person name="Reily A."/>
            <person name="Remington K.A."/>
            <person name="Rieger T.T."/>
            <person name="Ritchie M.G."/>
            <person name="Robin C."/>
            <person name="Rogers Y.H."/>
            <person name="Rohde C."/>
            <person name="Rozas J."/>
            <person name="Rubenfield M.J."/>
            <person name="Ruiz A."/>
            <person name="Russo S."/>
            <person name="Salzberg S.L."/>
            <person name="Sanchez-Gracia A."/>
            <person name="Saranga D.J."/>
            <person name="Sato H."/>
            <person name="Schaeffer S.W."/>
            <person name="Schatz M.C."/>
            <person name="Schlenke T."/>
            <person name="Schwartz R."/>
            <person name="Segarra C."/>
            <person name="Singh R.S."/>
            <person name="Sirot L."/>
            <person name="Sirota M."/>
            <person name="Sisneros N.B."/>
            <person name="Smith C.D."/>
            <person name="Smith T.F."/>
            <person name="Spieth J."/>
            <person name="Stage D.E."/>
            <person name="Stark A."/>
            <person name="Stephan W."/>
            <person name="Strausberg R.L."/>
            <person name="Strempel S."/>
            <person name="Sturgill D."/>
            <person name="Sutton G."/>
            <person name="Sutton G.G."/>
            <person name="Tao W."/>
            <person name="Teichmann S."/>
            <person name="Tobari Y.N."/>
            <person name="Tomimura Y."/>
            <person name="Tsolas J.M."/>
            <person name="Valente V.L."/>
            <person name="Venter E."/>
            <person name="Venter J.C."/>
            <person name="Vicario S."/>
            <person name="Vieira F.G."/>
            <person name="Vilella A.J."/>
            <person name="Villasante A."/>
            <person name="Walenz B."/>
            <person name="Wang J."/>
            <person name="Wasserman M."/>
            <person name="Watts T."/>
            <person name="Wilson D."/>
            <person name="Wilson R.K."/>
            <person name="Wing R.A."/>
            <person name="Wolfner M.F."/>
            <person name="Wong A."/>
            <person name="Wong G.K."/>
            <person name="Wu C.I."/>
            <person name="Wu G."/>
            <person name="Yamamoto D."/>
            <person name="Yang H.P."/>
            <person name="Yang S.P."/>
            <person name="Yorke J.A."/>
            <person name="Yoshida K."/>
            <person name="Zdobnov E."/>
            <person name="Zhang P."/>
            <person name="Zhang Y."/>
            <person name="Zimin A.V."/>
            <person name="Baldwin J."/>
            <person name="Abdouelleil A."/>
            <person name="Abdulkadir J."/>
            <person name="Abebe A."/>
            <person name="Abera B."/>
            <person name="Abreu J."/>
            <person name="Acer S.C."/>
            <person name="Aftuck L."/>
            <person name="Alexander A."/>
            <person name="An P."/>
            <person name="Anderson E."/>
            <person name="Anderson S."/>
            <person name="Arachi H."/>
            <person name="Azer M."/>
            <person name="Bachantsang P."/>
            <person name="Barry A."/>
            <person name="Bayul T."/>
            <person name="Berlin A."/>
            <person name="Bessette D."/>
            <person name="Bloom T."/>
            <person name="Blye J."/>
            <person name="Boguslavskiy L."/>
            <person name="Bonnet C."/>
            <person name="Boukhgalter B."/>
            <person name="Bourzgui I."/>
            <person name="Brown A."/>
            <person name="Cahill P."/>
            <person name="Channer S."/>
            <person name="Cheshatsang Y."/>
            <person name="Chuda L."/>
            <person name="Citroen M."/>
            <person name="Collymore A."/>
            <person name="Cooke P."/>
            <person name="Costello M."/>
            <person name="D'Aco K."/>
            <person name="Daza R."/>
            <person name="De Haan G."/>
            <person name="DeGray S."/>
            <person name="DeMaso C."/>
            <person name="Dhargay N."/>
            <person name="Dooley K."/>
            <person name="Dooley E."/>
            <person name="Doricent M."/>
            <person name="Dorje P."/>
            <person name="Dorjee K."/>
            <person name="Dupes A."/>
            <person name="Elong R."/>
            <person name="Falk J."/>
            <person name="Farina A."/>
            <person name="Faro S."/>
            <person name="Ferguson D."/>
            <person name="Fisher S."/>
            <person name="Foley C.D."/>
            <person name="Franke A."/>
            <person name="Friedrich D."/>
            <person name="Gadbois L."/>
            <person name="Gearin G."/>
            <person name="Gearin C.R."/>
            <person name="Giannoukos G."/>
            <person name="Goode T."/>
            <person name="Graham J."/>
            <person name="Grandbois E."/>
            <person name="Grewal S."/>
            <person name="Gyaltsen K."/>
            <person name="Hafez N."/>
            <person name="Hagos B."/>
            <person name="Hall J."/>
            <person name="Henson C."/>
            <person name="Hollinger A."/>
            <person name="Honan T."/>
            <person name="Huard M.D."/>
            <person name="Hughes L."/>
            <person name="Hurhula B."/>
            <person name="Husby M.E."/>
            <person name="Kamat A."/>
            <person name="Kanga B."/>
            <person name="Kashin S."/>
            <person name="Khazanovich D."/>
            <person name="Kisner P."/>
            <person name="Lance K."/>
            <person name="Lara M."/>
            <person name="Lee W."/>
            <person name="Lennon N."/>
            <person name="Letendre F."/>
            <person name="LeVine R."/>
            <person name="Lipovsky A."/>
            <person name="Liu X."/>
            <person name="Liu J."/>
            <person name="Liu S."/>
            <person name="Lokyitsang T."/>
            <person name="Lokyitsang Y."/>
            <person name="Lubonja R."/>
            <person name="Lui A."/>
            <person name="MacDonald P."/>
            <person name="Magnisalis V."/>
            <person name="Maru K."/>
            <person name="Matthews C."/>
            <person name="McCusker W."/>
            <person name="McDonough S."/>
            <person name="Mehta T."/>
            <person name="Meldrim J."/>
            <person name="Meneus L."/>
            <person name="Mihai O."/>
            <person name="Mihalev A."/>
            <person name="Mihova T."/>
            <person name="Mittelman R."/>
            <person name="Mlenga V."/>
            <person name="Montmayeur A."/>
            <person name="Mulrain L."/>
            <person name="Navidi A."/>
            <person name="Naylor J."/>
            <person name="Negash T."/>
            <person name="Nguyen T."/>
            <person name="Nguyen N."/>
            <person name="Nicol R."/>
            <person name="Norbu C."/>
            <person name="Norbu N."/>
            <person name="Novod N."/>
            <person name="O'Neill B."/>
            <person name="Osman S."/>
            <person name="Markiewicz E."/>
            <person name="Oyono O.L."/>
            <person name="Patti C."/>
            <person name="Phunkhang P."/>
            <person name="Pierre F."/>
            <person name="Priest M."/>
            <person name="Raghuraman S."/>
            <person name="Rege F."/>
            <person name="Reyes R."/>
            <person name="Rise C."/>
            <person name="Rogov P."/>
            <person name="Ross K."/>
            <person name="Ryan E."/>
            <person name="Settipalli S."/>
            <person name="Shea T."/>
            <person name="Sherpa N."/>
            <person name="Shi L."/>
            <person name="Shih D."/>
            <person name="Sparrow T."/>
            <person name="Spaulding J."/>
            <person name="Stalker J."/>
            <person name="Stange-Thomann N."/>
            <person name="Stavropoulos S."/>
            <person name="Stone C."/>
            <person name="Strader C."/>
            <person name="Tesfaye S."/>
            <person name="Thomson T."/>
            <person name="Thoulutsang Y."/>
            <person name="Thoulutsang D."/>
            <person name="Topham K."/>
            <person name="Topping I."/>
            <person name="Tsamla T."/>
            <person name="Vassiliev H."/>
            <person name="Vo A."/>
            <person name="Wangchuk T."/>
            <person name="Wangdi T."/>
            <person name="Weiand M."/>
            <person name="Wilkinson J."/>
            <person name="Wilson A."/>
            <person name="Yadav S."/>
            <person name="Young G."/>
            <person name="Yu Q."/>
            <person name="Zembek L."/>
            <person name="Zhong D."/>
            <person name="Zimmer A."/>
            <person name="Zwirko Z."/>
            <person name="Jaffe D.B."/>
            <person name="Alvarez P."/>
            <person name="Brockman W."/>
            <person name="Butler J."/>
            <person name="Chin C."/>
            <person name="Gnerre S."/>
            <person name="Grabherr M."/>
            <person name="Kleber M."/>
            <person name="Mauceli E."/>
            <person name="MacCallum I."/>
        </authorList>
    </citation>
    <scope>NUCLEOTIDE SEQUENCE [LARGE SCALE GENOMIC DNA]</scope>
    <source>
        <strain evidence="15">Tucson 15010-1051.87</strain>
    </source>
</reference>
<dbReference type="STRING" id="7244.B4LF05"/>
<dbReference type="SMR" id="B4LF05"/>
<dbReference type="GO" id="GO:0016787">
    <property type="term" value="F:hydrolase activity"/>
    <property type="evidence" value="ECO:0007669"/>
    <property type="project" value="UniProtKB-KW"/>
</dbReference>
<feature type="region of interest" description="Disordered" evidence="10">
    <location>
        <begin position="29"/>
        <end position="62"/>
    </location>
</feature>
<comment type="subcellular location">
    <subcellularLocation>
        <location evidence="1">Cytoplasm</location>
    </subcellularLocation>
</comment>
<evidence type="ECO:0000313" key="14">
    <source>
        <dbReference type="EMBL" id="EDW69174.2"/>
    </source>
</evidence>
<evidence type="ECO:0000259" key="13">
    <source>
        <dbReference type="Pfam" id="PF21634"/>
    </source>
</evidence>
<dbReference type="CDD" id="cd18808">
    <property type="entry name" value="SF1_C_Upf1"/>
    <property type="match status" value="1"/>
</dbReference>
<evidence type="ECO:0000256" key="10">
    <source>
        <dbReference type="SAM" id="MobiDB-lite"/>
    </source>
</evidence>
<keyword evidence="5" id="KW-0547">Nucleotide-binding</keyword>
<dbReference type="PANTHER" id="PTHR45418">
    <property type="entry name" value="CANCER/TESTIS ANTIGEN 55"/>
    <property type="match status" value="1"/>
</dbReference>
<sequence length="1176" mass="134417">MLSFWSKIFQSNEQKREHKRDLLQIEHRFLDEEPNNDNKENDNGNRSPNGLQNLDSGWGNENESDKLIGTTCSARKGVITFVTDQNGIIDKSIAFQRQAAGQLFTELTVGSVIEYLTYEQENGVRKVIKIQKIVDQSWEEATDNKVAEVLESLKLDQPVYFKTQLRNILGNITQRLPSAIVVDTDYGELNVDLDNIESNFIPKMGDEITLICNVQLDDGYVDKQGEILGVKKIFPTRIEPDQKCTVERVFEEFAVLTNAYVLKEDVPKGIQLHLGDIVKVDLIECKHSKFSRRAIKLSLLEKNFGQVKNNPLNTSSGSKQAVSIEGKDRFVFTEHGKKHRVTLKVRNVGKRTFELVHIDIPNASDAQISVLEPVSSRSIEMGGHISLVFEVHTRLIGESKEYFTLKFDTFRVTRYFTVVVCVTQEDALEANRRLIASEQLMVSGRTARQRSRFYAYQVYSNKSLLVPGESIATKRRFVPVHLSNYEVPEKLCNIVLKTESISDVRELLGVQYPFVNESFTFSNYVQRFATLLHLEEIDYNINFRNYDRERAHFNREGEYLSLQIENLAERRPSLVLGDTVNAINPWAEPDSKENKLFQGVVHKVFFNRVHLKFNANFQQKYNGEDYRLEFHFSRYAFRKQHHATSRIGDHMGENFLFPSKVAKRDHVQLEVEFKDDNMYLYDDKLTWFNEGLNCIQKRAVYNVLRGETEKMPYVIFGPPGTGKTVTLVETILQLVRHVPGSRLLVGTPSNSSADLITKRIIASNALNHGEFIRLVSQNQVEKDLVPPELASYCATVDIGTVDSDHDSMIITESGLKLRCQAKYLGKHLITISTCTTLGNFIQMDFLPEHFTHVLIDEAGQCTEPETMVPIVLLARKRSQVVLAGDPHQLQAIVTSRYASQLGLGMSYLERLLETSPYRRDMQRYPNSSGYNPSVLTKLLYNYRALPSIMNVYSKLFYDNELISMVSDKDSREVRFLAELQAIFEDHQGRPRTHGTFFHGIMGENMQDFDSPSWYNIDEAREVFLLTILLYRRNVHHEQIGILTPYAKQVKTLRTMFIAADLTMPKIGSVEEFQGQERDIMLISTVRSTESNLRADARLNLGFVRCNKRMNVAISRARCLMVIFGNPKLLAVDDCWRHLILFCANNNAYFGCEMPASITAQGDESDGNESDVSDLVP</sequence>
<dbReference type="FunCoup" id="B4LF05">
    <property type="interactions" value="232"/>
</dbReference>
<dbReference type="Pfam" id="PF13087">
    <property type="entry name" value="AAA_12"/>
    <property type="match status" value="1"/>
</dbReference>
<dbReference type="SUPFAM" id="SSF52540">
    <property type="entry name" value="P-loop containing nucleoside triphosphate hydrolases"/>
    <property type="match status" value="1"/>
</dbReference>
<dbReference type="InParanoid" id="B4LF05"/>
<evidence type="ECO:0000256" key="6">
    <source>
        <dbReference type="ARBA" id="ARBA00022801"/>
    </source>
</evidence>
<evidence type="ECO:0000256" key="7">
    <source>
        <dbReference type="ARBA" id="ARBA00022806"/>
    </source>
</evidence>
<dbReference type="OrthoDB" id="6513042at2759"/>
<evidence type="ECO:0000259" key="12">
    <source>
        <dbReference type="Pfam" id="PF13087"/>
    </source>
</evidence>
<keyword evidence="8" id="KW-0067">ATP-binding</keyword>
<dbReference type="Gene3D" id="3.40.50.300">
    <property type="entry name" value="P-loop containing nucleotide triphosphate hydrolases"/>
    <property type="match status" value="2"/>
</dbReference>
<dbReference type="EC" id="3.6.4.13" evidence="3"/>
<gene>
    <name evidence="14" type="primary">Dvir\GJ12271</name>
    <name evidence="14" type="ORF">Dvir_GJ12271</name>
</gene>
<dbReference type="Pfam" id="PF21634">
    <property type="entry name" value="MOV-10_beta-barrel"/>
    <property type="match status" value="1"/>
</dbReference>
<evidence type="ECO:0000256" key="3">
    <source>
        <dbReference type="ARBA" id="ARBA00012552"/>
    </source>
</evidence>
<evidence type="ECO:0000256" key="9">
    <source>
        <dbReference type="ARBA" id="ARBA00047984"/>
    </source>
</evidence>
<evidence type="ECO:0000256" key="2">
    <source>
        <dbReference type="ARBA" id="ARBA00005601"/>
    </source>
</evidence>
<dbReference type="InterPro" id="IPR041677">
    <property type="entry name" value="DNA2/NAM7_AAA_11"/>
</dbReference>
<dbReference type="KEGG" id="dvi:6623896"/>
<evidence type="ECO:0000256" key="4">
    <source>
        <dbReference type="ARBA" id="ARBA00022490"/>
    </source>
</evidence>
<comment type="catalytic activity">
    <reaction evidence="9">
        <text>ATP + H2O = ADP + phosphate + H(+)</text>
        <dbReference type="Rhea" id="RHEA:13065"/>
        <dbReference type="ChEBI" id="CHEBI:15377"/>
        <dbReference type="ChEBI" id="CHEBI:15378"/>
        <dbReference type="ChEBI" id="CHEBI:30616"/>
        <dbReference type="ChEBI" id="CHEBI:43474"/>
        <dbReference type="ChEBI" id="CHEBI:456216"/>
        <dbReference type="EC" id="3.6.4.13"/>
    </reaction>
</comment>
<dbReference type="AlphaFoldDB" id="B4LF05"/>
<evidence type="ECO:0000313" key="15">
    <source>
        <dbReference type="Proteomes" id="UP000008792"/>
    </source>
</evidence>
<dbReference type="eggNOG" id="KOG1804">
    <property type="taxonomic scope" value="Eukaryota"/>
</dbReference>
<dbReference type="HOGENOM" id="CLU_001666_3_0_1"/>
<comment type="similarity">
    <text evidence="2">Belongs to the DNA2/NAM7 helicase family. SDE3 subfamily.</text>
</comment>
<dbReference type="PANTHER" id="PTHR45418:SF1">
    <property type="entry name" value="CANCER_TESTIS ANTIGEN 55"/>
    <property type="match status" value="1"/>
</dbReference>
<accession>B4LF05</accession>
<dbReference type="InterPro" id="IPR049080">
    <property type="entry name" value="MOV-10-like_beta-barrel"/>
</dbReference>
<feature type="domain" description="DNA2/NAM7 helicase helicase" evidence="11">
    <location>
        <begin position="692"/>
        <end position="778"/>
    </location>
</feature>
<feature type="domain" description="DNA2/NAM7 helicase helicase" evidence="11">
    <location>
        <begin position="820"/>
        <end position="896"/>
    </location>
</feature>
<feature type="compositionally biased region" description="Polar residues" evidence="10">
    <location>
        <begin position="46"/>
        <end position="61"/>
    </location>
</feature>
<dbReference type="EMBL" id="CH940647">
    <property type="protein sequence ID" value="EDW69174.2"/>
    <property type="molecule type" value="Genomic_DNA"/>
</dbReference>
<evidence type="ECO:0000256" key="8">
    <source>
        <dbReference type="ARBA" id="ARBA00022840"/>
    </source>
</evidence>
<keyword evidence="6" id="KW-0378">Hydrolase</keyword>
<feature type="domain" description="Helicase MOV-10-like beta-barrel" evidence="13">
    <location>
        <begin position="546"/>
        <end position="630"/>
    </location>
</feature>
<feature type="compositionally biased region" description="Basic and acidic residues" evidence="10">
    <location>
        <begin position="29"/>
        <end position="43"/>
    </location>
</feature>
<organism evidence="14 15">
    <name type="scientific">Drosophila virilis</name>
    <name type="common">Fruit fly</name>
    <dbReference type="NCBI Taxonomy" id="7244"/>
    <lineage>
        <taxon>Eukaryota</taxon>
        <taxon>Metazoa</taxon>
        <taxon>Ecdysozoa</taxon>
        <taxon>Arthropoda</taxon>
        <taxon>Hexapoda</taxon>
        <taxon>Insecta</taxon>
        <taxon>Pterygota</taxon>
        <taxon>Neoptera</taxon>
        <taxon>Endopterygota</taxon>
        <taxon>Diptera</taxon>
        <taxon>Brachycera</taxon>
        <taxon>Muscomorpha</taxon>
        <taxon>Ephydroidea</taxon>
        <taxon>Drosophilidae</taxon>
        <taxon>Drosophila</taxon>
    </lineage>
</organism>
<dbReference type="InterPro" id="IPR047187">
    <property type="entry name" value="SF1_C_Upf1"/>
</dbReference>
<keyword evidence="7" id="KW-0347">Helicase</keyword>
<evidence type="ECO:0000256" key="1">
    <source>
        <dbReference type="ARBA" id="ARBA00004496"/>
    </source>
</evidence>
<evidence type="ECO:0000259" key="11">
    <source>
        <dbReference type="Pfam" id="PF13086"/>
    </source>
</evidence>
<dbReference type="InterPro" id="IPR027417">
    <property type="entry name" value="P-loop_NTPase"/>
</dbReference>
<dbReference type="Pfam" id="PF13086">
    <property type="entry name" value="AAA_11"/>
    <property type="match status" value="2"/>
</dbReference>
<dbReference type="CDD" id="cd18078">
    <property type="entry name" value="DEXXQc_Mov10L1"/>
    <property type="match status" value="1"/>
</dbReference>
<proteinExistence type="inferred from homology"/>
<keyword evidence="15" id="KW-1185">Reference proteome</keyword>
<feature type="domain" description="DNA2/NAM7 helicase-like C-terminal" evidence="12">
    <location>
        <begin position="932"/>
        <end position="1126"/>
    </location>
</feature>
<dbReference type="GO" id="GO:0005524">
    <property type="term" value="F:ATP binding"/>
    <property type="evidence" value="ECO:0007669"/>
    <property type="project" value="UniProtKB-KW"/>
</dbReference>
<name>B4LF05_DROVI</name>
<dbReference type="GO" id="GO:0003724">
    <property type="term" value="F:RNA helicase activity"/>
    <property type="evidence" value="ECO:0007669"/>
    <property type="project" value="UniProtKB-EC"/>
</dbReference>
<dbReference type="InterPro" id="IPR041679">
    <property type="entry name" value="DNA2/NAM7-like_C"/>
</dbReference>
<dbReference type="GO" id="GO:0005737">
    <property type="term" value="C:cytoplasm"/>
    <property type="evidence" value="ECO:0007669"/>
    <property type="project" value="UniProtKB-SubCell"/>
</dbReference>
<evidence type="ECO:0000256" key="5">
    <source>
        <dbReference type="ARBA" id="ARBA00022741"/>
    </source>
</evidence>